<evidence type="ECO:0000256" key="1">
    <source>
        <dbReference type="SAM" id="MobiDB-lite"/>
    </source>
</evidence>
<feature type="compositionally biased region" description="Basic and acidic residues" evidence="1">
    <location>
        <begin position="1"/>
        <end position="22"/>
    </location>
</feature>
<name>A0A2N0TNA4_9FLAO</name>
<reference evidence="2 3" key="1">
    <citation type="submission" date="2015-10" db="EMBL/GenBank/DDBJ databases">
        <title>Draft genome sequence of Salegentibacter salinarum KCTC 12975.</title>
        <authorList>
            <person name="Lin W."/>
            <person name="Zheng Q."/>
        </authorList>
    </citation>
    <scope>NUCLEOTIDE SEQUENCE [LARGE SCALE GENOMIC DNA]</scope>
    <source>
        <strain evidence="2 3">KCTC 12975</strain>
    </source>
</reference>
<keyword evidence="3" id="KW-1185">Reference proteome</keyword>
<dbReference type="AlphaFoldDB" id="A0A2N0TNA4"/>
<dbReference type="Proteomes" id="UP000232673">
    <property type="component" value="Unassembled WGS sequence"/>
</dbReference>
<proteinExistence type="predicted"/>
<evidence type="ECO:0000313" key="2">
    <source>
        <dbReference type="EMBL" id="PKD16207.1"/>
    </source>
</evidence>
<sequence>MSESKKTKDHQEIKEWVEERKGKPALVKSNENTGTADGLLRIKFSKDQSEENLETITWPKFFTIFDENRLEFLYQDETKEGNTSRFFKFVRT</sequence>
<evidence type="ECO:0000313" key="3">
    <source>
        <dbReference type="Proteomes" id="UP000232673"/>
    </source>
</evidence>
<comment type="caution">
    <text evidence="2">The sequence shown here is derived from an EMBL/GenBank/DDBJ whole genome shotgun (WGS) entry which is preliminary data.</text>
</comment>
<dbReference type="STRING" id="447422.SAMN05660903_02005"/>
<protein>
    <submittedName>
        <fullName evidence="2">1,4-alpha-glucan branching enzyme</fullName>
    </submittedName>
</protein>
<dbReference type="EMBL" id="LKTS01000047">
    <property type="protein sequence ID" value="PKD16207.1"/>
    <property type="molecule type" value="Genomic_DNA"/>
</dbReference>
<dbReference type="RefSeq" id="WP_079713071.1">
    <property type="nucleotide sequence ID" value="NZ_FUZC01000007.1"/>
</dbReference>
<dbReference type="OrthoDB" id="9808866at2"/>
<accession>A0A2N0TNA4</accession>
<gene>
    <name evidence="2" type="ORF">APR41_10495</name>
</gene>
<organism evidence="2 3">
    <name type="scientific">Salegentibacter salinarum</name>
    <dbReference type="NCBI Taxonomy" id="447422"/>
    <lineage>
        <taxon>Bacteria</taxon>
        <taxon>Pseudomonadati</taxon>
        <taxon>Bacteroidota</taxon>
        <taxon>Flavobacteriia</taxon>
        <taxon>Flavobacteriales</taxon>
        <taxon>Flavobacteriaceae</taxon>
        <taxon>Salegentibacter</taxon>
    </lineage>
</organism>
<feature type="region of interest" description="Disordered" evidence="1">
    <location>
        <begin position="1"/>
        <end position="32"/>
    </location>
</feature>